<name>A0A197K2F0_9FUNG</name>
<feature type="compositionally biased region" description="Polar residues" evidence="1">
    <location>
        <begin position="433"/>
        <end position="457"/>
    </location>
</feature>
<feature type="region of interest" description="Disordered" evidence="1">
    <location>
        <begin position="308"/>
        <end position="665"/>
    </location>
</feature>
<proteinExistence type="predicted"/>
<feature type="compositionally biased region" description="Polar residues" evidence="1">
    <location>
        <begin position="589"/>
        <end position="612"/>
    </location>
</feature>
<evidence type="ECO:0000256" key="2">
    <source>
        <dbReference type="SAM" id="Phobius"/>
    </source>
</evidence>
<dbReference type="Proteomes" id="UP000078512">
    <property type="component" value="Unassembled WGS sequence"/>
</dbReference>
<feature type="compositionally biased region" description="Polar residues" evidence="1">
    <location>
        <begin position="532"/>
        <end position="547"/>
    </location>
</feature>
<keyword evidence="2" id="KW-0812">Transmembrane</keyword>
<keyword evidence="2" id="KW-1133">Transmembrane helix</keyword>
<organism evidence="3 4">
    <name type="scientific">Linnemannia elongata AG-77</name>
    <dbReference type="NCBI Taxonomy" id="1314771"/>
    <lineage>
        <taxon>Eukaryota</taxon>
        <taxon>Fungi</taxon>
        <taxon>Fungi incertae sedis</taxon>
        <taxon>Mucoromycota</taxon>
        <taxon>Mortierellomycotina</taxon>
        <taxon>Mortierellomycetes</taxon>
        <taxon>Mortierellales</taxon>
        <taxon>Mortierellaceae</taxon>
        <taxon>Linnemannia</taxon>
    </lineage>
</organism>
<feature type="transmembrane region" description="Helical" evidence="2">
    <location>
        <begin position="227"/>
        <end position="251"/>
    </location>
</feature>
<feature type="compositionally biased region" description="Polar residues" evidence="1">
    <location>
        <begin position="695"/>
        <end position="704"/>
    </location>
</feature>
<dbReference type="EMBL" id="KV442032">
    <property type="protein sequence ID" value="OAQ30871.1"/>
    <property type="molecule type" value="Genomic_DNA"/>
</dbReference>
<feature type="compositionally biased region" description="Basic and acidic residues" evidence="1">
    <location>
        <begin position="631"/>
        <end position="640"/>
    </location>
</feature>
<dbReference type="STRING" id="1314771.A0A197K2F0"/>
<feature type="compositionally biased region" description="Low complexity" evidence="1">
    <location>
        <begin position="709"/>
        <end position="724"/>
    </location>
</feature>
<gene>
    <name evidence="3" type="ORF">K457DRAFT_410489</name>
</gene>
<feature type="compositionally biased region" description="Low complexity" evidence="1">
    <location>
        <begin position="74"/>
        <end position="113"/>
    </location>
</feature>
<feature type="region of interest" description="Disordered" evidence="1">
    <location>
        <begin position="686"/>
        <end position="778"/>
    </location>
</feature>
<accession>A0A197K2F0</accession>
<feature type="region of interest" description="Disordered" evidence="1">
    <location>
        <begin position="1"/>
        <end position="144"/>
    </location>
</feature>
<feature type="compositionally biased region" description="Low complexity" evidence="1">
    <location>
        <begin position="29"/>
        <end position="45"/>
    </location>
</feature>
<reference evidence="3 4" key="1">
    <citation type="submission" date="2016-05" db="EMBL/GenBank/DDBJ databases">
        <title>Genome sequencing reveals origins of a unique bacterial endosymbiosis in the earliest lineages of terrestrial Fungi.</title>
        <authorList>
            <consortium name="DOE Joint Genome Institute"/>
            <person name="Uehling J."/>
            <person name="Gryganskyi A."/>
            <person name="Hameed K."/>
            <person name="Tschaplinski T."/>
            <person name="Misztal P."/>
            <person name="Wu S."/>
            <person name="Desiro A."/>
            <person name="Vande Pol N."/>
            <person name="Du Z.-Y."/>
            <person name="Zienkiewicz A."/>
            <person name="Zienkiewicz K."/>
            <person name="Morin E."/>
            <person name="Tisserant E."/>
            <person name="Splivallo R."/>
            <person name="Hainaut M."/>
            <person name="Henrissat B."/>
            <person name="Ohm R."/>
            <person name="Kuo A."/>
            <person name="Yan J."/>
            <person name="Lipzen A."/>
            <person name="Nolan M."/>
            <person name="Labutti K."/>
            <person name="Barry K."/>
            <person name="Goldstein A."/>
            <person name="Labbe J."/>
            <person name="Schadt C."/>
            <person name="Tuskan G."/>
            <person name="Grigoriev I."/>
            <person name="Martin F."/>
            <person name="Vilgalys R."/>
            <person name="Bonito G."/>
        </authorList>
    </citation>
    <scope>NUCLEOTIDE SEQUENCE [LARGE SCALE GENOMIC DNA]</scope>
    <source>
        <strain evidence="3 4">AG-77</strain>
    </source>
</reference>
<feature type="compositionally biased region" description="Low complexity" evidence="1">
    <location>
        <begin position="337"/>
        <end position="348"/>
    </location>
</feature>
<evidence type="ECO:0000313" key="3">
    <source>
        <dbReference type="EMBL" id="OAQ30871.1"/>
    </source>
</evidence>
<evidence type="ECO:0000256" key="1">
    <source>
        <dbReference type="SAM" id="MobiDB-lite"/>
    </source>
</evidence>
<dbReference type="OrthoDB" id="2439388at2759"/>
<feature type="compositionally biased region" description="Polar residues" evidence="1">
    <location>
        <begin position="403"/>
        <end position="416"/>
    </location>
</feature>
<protein>
    <submittedName>
        <fullName evidence="3">Uncharacterized protein</fullName>
    </submittedName>
</protein>
<feature type="compositionally biased region" description="Polar residues" evidence="1">
    <location>
        <begin position="323"/>
        <end position="336"/>
    </location>
</feature>
<sequence length="893" mass="96251">MEPHHHHTSPPGPLRSTHPHLAQDHLVNNTNDQATTTTTDSSAHTELPSPSSKQQPGEDDFATFATTPLRKHTASSAALSSPSSPSPSPASSQQPSSPTSPALSSAPPLTRIPGTPPTNPPPRFFTRPYRRPIDHSHHHGSAHGAGYLNSQGSASLGVRSAFKDFIVPAQIILFFSILNALWPTLLRIVTTTIEFLVLVLSSYSACARNSDNCYFLEPLLPDGQEGAYAVTIQWTLRIVFCFLFFGGLAIISKRMEKVWSTLLSNRQRPRSFWSPDNIVSWILSCPGALWSYIERLLPWKISRSFRQSTPTRSGQRHRRKASGLQSDDQYYSSSAKSRPNSISSSFRSGYEPRRANASSCVDTDAISAGSGSESRPRSKKSKKPRVPEESSLREMSSMPRSPLHNQSSPTQPTASESSERPPSTAPLPETVTPMDSKTVTPTANNGDFSNTTTTPATHASGALKSEKSDAAISTAASSKSGIVYETADDDDFISTDRRRRRRAKGLKTNLDAHSSETLIKPTPCPQDEKETNSSSQSNPPTGSTRSSPVPDAPKAINNTTNKNNGSSSAPIQSTAHPSTTATTSTSSSQDGQNPQKVAASQAQNLPPSGNLHQRQDSKTRNQHQKSASQTRRKDEAEPHSKSQLAPTSTNASIPPVTTTSTPLVSTPETTFVHPLHALNSTSPIVRLRPSHKRSQSAQLPSVSPWSIPHSSTGAAGSTSGASHSKLAGGSSLNQMTLPVDLTAGHVDPYSTSPPTSTATSDKNATLPETDKLETSGSGEYDLFGPSSGWYSPFQSGLDISIESDQEKGRHGSRSVTRPRVKIDAATLHLHPAHLGSCHSVSITEGTLWVVLEVLQDQDQDQGQDQDQELGLEWGCPGMRIGRCGRDRLRLRHQ</sequence>
<feature type="compositionally biased region" description="Low complexity" evidence="1">
    <location>
        <begin position="573"/>
        <end position="588"/>
    </location>
</feature>
<feature type="compositionally biased region" description="Low complexity" evidence="1">
    <location>
        <begin position="654"/>
        <end position="665"/>
    </location>
</feature>
<keyword evidence="4" id="KW-1185">Reference proteome</keyword>
<evidence type="ECO:0000313" key="4">
    <source>
        <dbReference type="Proteomes" id="UP000078512"/>
    </source>
</evidence>
<feature type="transmembrane region" description="Helical" evidence="2">
    <location>
        <begin position="272"/>
        <end position="293"/>
    </location>
</feature>
<feature type="compositionally biased region" description="Pro residues" evidence="1">
    <location>
        <begin position="114"/>
        <end position="123"/>
    </location>
</feature>
<keyword evidence="2" id="KW-0472">Membrane</keyword>
<feature type="compositionally biased region" description="Polar residues" evidence="1">
    <location>
        <begin position="641"/>
        <end position="652"/>
    </location>
</feature>
<feature type="compositionally biased region" description="Low complexity" evidence="1">
    <location>
        <begin position="750"/>
        <end position="760"/>
    </location>
</feature>
<dbReference type="AlphaFoldDB" id="A0A197K2F0"/>
<feature type="transmembrane region" description="Helical" evidence="2">
    <location>
        <begin position="165"/>
        <end position="182"/>
    </location>
</feature>